<accession>M7BUA1</accession>
<dbReference type="AlphaFoldDB" id="M7BUA1"/>
<gene>
    <name evidence="1" type="ORF">UY3_07154</name>
</gene>
<evidence type="ECO:0000313" key="2">
    <source>
        <dbReference type="Proteomes" id="UP000031443"/>
    </source>
</evidence>
<protein>
    <submittedName>
        <fullName evidence="1">Uncharacterized protein</fullName>
    </submittedName>
</protein>
<proteinExistence type="predicted"/>
<organism evidence="1 2">
    <name type="scientific">Chelonia mydas</name>
    <name type="common">Green sea-turtle</name>
    <name type="synonym">Chelonia agassizi</name>
    <dbReference type="NCBI Taxonomy" id="8469"/>
    <lineage>
        <taxon>Eukaryota</taxon>
        <taxon>Metazoa</taxon>
        <taxon>Chordata</taxon>
        <taxon>Craniata</taxon>
        <taxon>Vertebrata</taxon>
        <taxon>Euteleostomi</taxon>
        <taxon>Archelosauria</taxon>
        <taxon>Testudinata</taxon>
        <taxon>Testudines</taxon>
        <taxon>Cryptodira</taxon>
        <taxon>Durocryptodira</taxon>
        <taxon>Americhelydia</taxon>
        <taxon>Chelonioidea</taxon>
        <taxon>Cheloniidae</taxon>
        <taxon>Chelonia</taxon>
    </lineage>
</organism>
<sequence>MCIVNQQTSLSRYDFVNWAAMRKFTDMLPEPSREEYIEFIVEVCVLAKTSLQSALDEANPGSRIMASAVTMRGTYSANWKQLSIWLLAQGVHPKLAGIQDILEDLLHLQSSGPVLSSLRTPQQ</sequence>
<dbReference type="Gene3D" id="1.10.287.3160">
    <property type="match status" value="1"/>
</dbReference>
<reference evidence="2" key="1">
    <citation type="journal article" date="2013" name="Nat. Genet.">
        <title>The draft genomes of soft-shell turtle and green sea turtle yield insights into the development and evolution of the turtle-specific body plan.</title>
        <authorList>
            <person name="Wang Z."/>
            <person name="Pascual-Anaya J."/>
            <person name="Zadissa A."/>
            <person name="Li W."/>
            <person name="Niimura Y."/>
            <person name="Huang Z."/>
            <person name="Li C."/>
            <person name="White S."/>
            <person name="Xiong Z."/>
            <person name="Fang D."/>
            <person name="Wang B."/>
            <person name="Ming Y."/>
            <person name="Chen Y."/>
            <person name="Zheng Y."/>
            <person name="Kuraku S."/>
            <person name="Pignatelli M."/>
            <person name="Herrero J."/>
            <person name="Beal K."/>
            <person name="Nozawa M."/>
            <person name="Li Q."/>
            <person name="Wang J."/>
            <person name="Zhang H."/>
            <person name="Yu L."/>
            <person name="Shigenobu S."/>
            <person name="Wang J."/>
            <person name="Liu J."/>
            <person name="Flicek P."/>
            <person name="Searle S."/>
            <person name="Wang J."/>
            <person name="Kuratani S."/>
            <person name="Yin Y."/>
            <person name="Aken B."/>
            <person name="Zhang G."/>
            <person name="Irie N."/>
        </authorList>
    </citation>
    <scope>NUCLEOTIDE SEQUENCE [LARGE SCALE GENOMIC DNA]</scope>
</reference>
<name>M7BUA1_CHEMY</name>
<keyword evidence="2" id="KW-1185">Reference proteome</keyword>
<dbReference type="Proteomes" id="UP000031443">
    <property type="component" value="Unassembled WGS sequence"/>
</dbReference>
<evidence type="ECO:0000313" key="1">
    <source>
        <dbReference type="EMBL" id="EMP35668.1"/>
    </source>
</evidence>
<dbReference type="EMBL" id="KB527912">
    <property type="protein sequence ID" value="EMP35668.1"/>
    <property type="molecule type" value="Genomic_DNA"/>
</dbReference>